<accession>B8LXP4</accession>
<keyword evidence="2" id="KW-1185">Reference proteome</keyword>
<organism evidence="1 2">
    <name type="scientific">Talaromyces stipitatus (strain ATCC 10500 / CBS 375.48 / QM 6759 / NRRL 1006)</name>
    <name type="common">Penicillium stipitatum</name>
    <dbReference type="NCBI Taxonomy" id="441959"/>
    <lineage>
        <taxon>Eukaryota</taxon>
        <taxon>Fungi</taxon>
        <taxon>Dikarya</taxon>
        <taxon>Ascomycota</taxon>
        <taxon>Pezizomycotina</taxon>
        <taxon>Eurotiomycetes</taxon>
        <taxon>Eurotiomycetidae</taxon>
        <taxon>Eurotiales</taxon>
        <taxon>Trichocomaceae</taxon>
        <taxon>Talaromyces</taxon>
        <taxon>Talaromyces sect. Talaromyces</taxon>
    </lineage>
</organism>
<dbReference type="RefSeq" id="XP_002341932.1">
    <property type="nucleotide sequence ID" value="XM_002341891.1"/>
</dbReference>
<evidence type="ECO:0000313" key="2">
    <source>
        <dbReference type="Proteomes" id="UP000001745"/>
    </source>
</evidence>
<dbReference type="AlphaFoldDB" id="B8LXP4"/>
<evidence type="ECO:0000313" key="1">
    <source>
        <dbReference type="EMBL" id="EED24545.1"/>
    </source>
</evidence>
<dbReference type="Proteomes" id="UP000001745">
    <property type="component" value="Unassembled WGS sequence"/>
</dbReference>
<reference evidence="2" key="1">
    <citation type="journal article" date="2015" name="Genome Announc.">
        <title>Genome sequence of the AIDS-associated pathogen Penicillium marneffei (ATCC18224) and its near taxonomic relative Talaromyces stipitatus (ATCC10500).</title>
        <authorList>
            <person name="Nierman W.C."/>
            <person name="Fedorova-Abrams N.D."/>
            <person name="Andrianopoulos A."/>
        </authorList>
    </citation>
    <scope>NUCLEOTIDE SEQUENCE [LARGE SCALE GENOMIC DNA]</scope>
    <source>
        <strain evidence="2">ATCC 10500 / CBS 375.48 / QM 6759 / NRRL 1006</strain>
    </source>
</reference>
<dbReference type="PhylomeDB" id="B8LXP4"/>
<dbReference type="VEuPathDB" id="FungiDB:TSTA_079020"/>
<dbReference type="HOGENOM" id="CLU_2777646_0_0_1"/>
<proteinExistence type="predicted"/>
<gene>
    <name evidence="1" type="ORF">TSTA_079020</name>
</gene>
<protein>
    <submittedName>
        <fullName evidence="1">Uncharacterized protein</fullName>
    </submittedName>
</protein>
<dbReference type="EMBL" id="EQ962652">
    <property type="protein sequence ID" value="EED24545.1"/>
    <property type="molecule type" value="Genomic_DNA"/>
</dbReference>
<sequence>MLLWAFNFENPIDLITGQRMEPDTNPDTGYIEGLAECLESFRVRYETIMREFAKAKVDAFSKYDENVEI</sequence>
<dbReference type="STRING" id="441959.B8LXP4"/>
<dbReference type="InParanoid" id="B8LXP4"/>
<name>B8LXP4_TALSN</name>
<dbReference type="GeneID" id="8107636"/>